<dbReference type="SUPFAM" id="SSF110296">
    <property type="entry name" value="Oligoxyloglucan reducing end-specific cellobiohydrolase"/>
    <property type="match status" value="1"/>
</dbReference>
<dbReference type="GO" id="GO:0009523">
    <property type="term" value="C:photosystem II"/>
    <property type="evidence" value="ECO:0007669"/>
    <property type="project" value="UniProtKB-KW"/>
</dbReference>
<dbReference type="PANTHER" id="PTHR47199">
    <property type="entry name" value="PHOTOSYSTEM II STABILITY/ASSEMBLY FACTOR HCF136, CHLOROPLASTIC"/>
    <property type="match status" value="1"/>
</dbReference>
<dbReference type="OrthoDB" id="9813892at2"/>
<dbReference type="CDD" id="cd15482">
    <property type="entry name" value="Sialidase_non-viral"/>
    <property type="match status" value="1"/>
</dbReference>
<dbReference type="InterPro" id="IPR015943">
    <property type="entry name" value="WD40/YVTN_repeat-like_dom_sf"/>
</dbReference>
<dbReference type="HOGENOM" id="CLU_063224_1_0_6"/>
<organism evidence="6 7">
    <name type="scientific">Hahella chejuensis (strain KCTC 2396)</name>
    <dbReference type="NCBI Taxonomy" id="349521"/>
    <lineage>
        <taxon>Bacteria</taxon>
        <taxon>Pseudomonadati</taxon>
        <taxon>Pseudomonadota</taxon>
        <taxon>Gammaproteobacteria</taxon>
        <taxon>Oceanospirillales</taxon>
        <taxon>Hahellaceae</taxon>
        <taxon>Hahella</taxon>
    </lineage>
</organism>
<name>Q2SDI8_HAHCH</name>
<accession>Q2SDI8</accession>
<dbReference type="Proteomes" id="UP000000238">
    <property type="component" value="Chromosome"/>
</dbReference>
<feature type="signal peptide" evidence="4">
    <location>
        <begin position="1"/>
        <end position="27"/>
    </location>
</feature>
<dbReference type="eggNOG" id="COG4447">
    <property type="taxonomic scope" value="Bacteria"/>
</dbReference>
<dbReference type="KEGG" id="hch:HCH_04585"/>
<dbReference type="EMBL" id="CP000155">
    <property type="protein sequence ID" value="ABC31286.1"/>
    <property type="molecule type" value="Genomic_DNA"/>
</dbReference>
<dbReference type="Gene3D" id="2.130.10.10">
    <property type="entry name" value="YVTN repeat-like/Quinoprotein amine dehydrogenase"/>
    <property type="match status" value="2"/>
</dbReference>
<feature type="domain" description="Photosynthesis system II assembly factor Ycf48/Hcf136-like" evidence="5">
    <location>
        <begin position="54"/>
        <end position="118"/>
    </location>
</feature>
<evidence type="ECO:0000259" key="5">
    <source>
        <dbReference type="Pfam" id="PF14870"/>
    </source>
</evidence>
<feature type="chain" id="PRO_5004215310" evidence="4">
    <location>
        <begin position="28"/>
        <end position="379"/>
    </location>
</feature>
<evidence type="ECO:0000313" key="7">
    <source>
        <dbReference type="Proteomes" id="UP000000238"/>
    </source>
</evidence>
<keyword evidence="1" id="KW-0602">Photosynthesis</keyword>
<evidence type="ECO:0000256" key="4">
    <source>
        <dbReference type="SAM" id="SignalP"/>
    </source>
</evidence>
<dbReference type="AlphaFoldDB" id="Q2SDI8"/>
<evidence type="ECO:0000313" key="6">
    <source>
        <dbReference type="EMBL" id="ABC31286.1"/>
    </source>
</evidence>
<keyword evidence="2" id="KW-0604">Photosystem II</keyword>
<protein>
    <submittedName>
        <fullName evidence="6">Uncharacterized protein related to plant photosystem II stability/assembly factor</fullName>
    </submittedName>
</protein>
<evidence type="ECO:0000256" key="3">
    <source>
        <dbReference type="SAM" id="Coils"/>
    </source>
</evidence>
<dbReference type="STRING" id="349521.HCH_04585"/>
<keyword evidence="7" id="KW-1185">Reference proteome</keyword>
<keyword evidence="3" id="KW-0175">Coiled coil</keyword>
<feature type="domain" description="Photosynthesis system II assembly factor Ycf48/Hcf136-like" evidence="5">
    <location>
        <begin position="179"/>
        <end position="260"/>
    </location>
</feature>
<evidence type="ECO:0000256" key="1">
    <source>
        <dbReference type="ARBA" id="ARBA00022531"/>
    </source>
</evidence>
<gene>
    <name evidence="6" type="ordered locus">HCH_04585</name>
</gene>
<proteinExistence type="predicted"/>
<dbReference type="GO" id="GO:0015979">
    <property type="term" value="P:photosynthesis"/>
    <property type="evidence" value="ECO:0007669"/>
    <property type="project" value="UniProtKB-KW"/>
</dbReference>
<dbReference type="InterPro" id="IPR028203">
    <property type="entry name" value="PSII_CF48-like_dom"/>
</dbReference>
<keyword evidence="4" id="KW-0732">Signal</keyword>
<sequence length="379" mass="40704">MKLTTVLRKMTFACALCASLNSPWALAGDVLSTPAMKTELAPSTLLVDVAKAGDRLVAVGQRGHIIYSDDQGGSWTQSNSPVSTLLTSLYFVDAKQGWAVGHGAVVLHTEDGGVNWSKQFDGFAANEMVIAQAQKRVANLKEQLETAPEEEASDLEYQLEDANFALEDAMADAEVGPGKPLLDVWFKNAQEGFVVGAYGFFFHTEDGGVSWTNWAPRLENTERFHLNAIAQITGGAMFIVGEAGYVFRSTDFGATWETLESPYDGSLFGVSGNGNVNEVFVFGLRGHLFYSQDSGSTWERVGVDVEESLIGAAVGENGRMTVVGNSGVMLLSQNFGEDFKVHPQPDRQGLLGAAFLSSDQLLLVGEGGVNVLKSISKLN</sequence>
<dbReference type="Pfam" id="PF14870">
    <property type="entry name" value="PSII_BNR"/>
    <property type="match status" value="2"/>
</dbReference>
<reference evidence="6 7" key="1">
    <citation type="journal article" date="2005" name="Nucleic Acids Res.">
        <title>Genomic blueprint of Hahella chejuensis, a marine microbe producing an algicidal agent.</title>
        <authorList>
            <person name="Jeong H."/>
            <person name="Yim J.H."/>
            <person name="Lee C."/>
            <person name="Choi S.-H."/>
            <person name="Park Y.K."/>
            <person name="Yoon S.H."/>
            <person name="Hur C.-G."/>
            <person name="Kang H.-Y."/>
            <person name="Kim D."/>
            <person name="Lee H.H."/>
            <person name="Park K.H."/>
            <person name="Park S.-H."/>
            <person name="Park H.-S."/>
            <person name="Lee H.K."/>
            <person name="Oh T.K."/>
            <person name="Kim J.F."/>
        </authorList>
    </citation>
    <scope>NUCLEOTIDE SEQUENCE [LARGE SCALE GENOMIC DNA]</scope>
    <source>
        <strain evidence="6 7">KCTC 2396</strain>
    </source>
</reference>
<dbReference type="PANTHER" id="PTHR47199:SF2">
    <property type="entry name" value="PHOTOSYSTEM II STABILITY_ASSEMBLY FACTOR HCF136, CHLOROPLASTIC"/>
    <property type="match status" value="1"/>
</dbReference>
<dbReference type="RefSeq" id="WP_011398351.1">
    <property type="nucleotide sequence ID" value="NC_007645.1"/>
</dbReference>
<feature type="coiled-coil region" evidence="3">
    <location>
        <begin position="123"/>
        <end position="150"/>
    </location>
</feature>
<evidence type="ECO:0000256" key="2">
    <source>
        <dbReference type="ARBA" id="ARBA00023276"/>
    </source>
</evidence>